<keyword evidence="1" id="KW-0812">Transmembrane</keyword>
<dbReference type="Pfam" id="PF04977">
    <property type="entry name" value="DivIC"/>
    <property type="match status" value="1"/>
</dbReference>
<gene>
    <name evidence="2" type="ORF">A4R35_15325</name>
</gene>
<keyword evidence="1" id="KW-0472">Membrane</keyword>
<evidence type="ECO:0008006" key="4">
    <source>
        <dbReference type="Google" id="ProtNLM"/>
    </source>
</evidence>
<evidence type="ECO:0000256" key="1">
    <source>
        <dbReference type="SAM" id="Phobius"/>
    </source>
</evidence>
<comment type="caution">
    <text evidence="2">The sequence shown here is derived from an EMBL/GenBank/DDBJ whole genome shotgun (WGS) entry which is preliminary data.</text>
</comment>
<dbReference type="RefSeq" id="WP_189361874.1">
    <property type="nucleotide sequence ID" value="NZ_MCIF01000002.1"/>
</dbReference>
<evidence type="ECO:0000313" key="3">
    <source>
        <dbReference type="Proteomes" id="UP000248706"/>
    </source>
</evidence>
<keyword evidence="3" id="KW-1185">Reference proteome</keyword>
<reference evidence="2 3" key="1">
    <citation type="submission" date="2016-08" db="EMBL/GenBank/DDBJ databases">
        <title>Analysis of Carbohydrate Active Enzymes in Thermogemmatispora T81 Reveals Carbohydrate Degradation Ability.</title>
        <authorList>
            <person name="Tomazini A."/>
            <person name="Lal S."/>
            <person name="Stott M."/>
            <person name="Henrissat B."/>
            <person name="Polikarpov I."/>
            <person name="Sparling R."/>
            <person name="Levin D.B."/>
        </authorList>
    </citation>
    <scope>NUCLEOTIDE SEQUENCE [LARGE SCALE GENOMIC DNA]</scope>
    <source>
        <strain evidence="2 3">T81</strain>
    </source>
</reference>
<feature type="transmembrane region" description="Helical" evidence="1">
    <location>
        <begin position="35"/>
        <end position="56"/>
    </location>
</feature>
<name>A0A328VGB9_9CHLR</name>
<dbReference type="AlphaFoldDB" id="A0A328VGB9"/>
<dbReference type="InterPro" id="IPR007060">
    <property type="entry name" value="FtsL/DivIC"/>
</dbReference>
<dbReference type="Proteomes" id="UP000248706">
    <property type="component" value="Unassembled WGS sequence"/>
</dbReference>
<evidence type="ECO:0000313" key="2">
    <source>
        <dbReference type="EMBL" id="RAQ96908.1"/>
    </source>
</evidence>
<accession>A0A328VGB9</accession>
<proteinExistence type="predicted"/>
<protein>
    <recommendedName>
        <fullName evidence="4">Septum formation initiator</fullName>
    </recommendedName>
</protein>
<organism evidence="2 3">
    <name type="scientific">Thermogemmatispora tikiterensis</name>
    <dbReference type="NCBI Taxonomy" id="1825093"/>
    <lineage>
        <taxon>Bacteria</taxon>
        <taxon>Bacillati</taxon>
        <taxon>Chloroflexota</taxon>
        <taxon>Ktedonobacteria</taxon>
        <taxon>Thermogemmatisporales</taxon>
        <taxon>Thermogemmatisporaceae</taxon>
        <taxon>Thermogemmatispora</taxon>
    </lineage>
</organism>
<dbReference type="EMBL" id="MCIF01000002">
    <property type="protein sequence ID" value="RAQ96908.1"/>
    <property type="molecule type" value="Genomic_DNA"/>
</dbReference>
<sequence>MPRQDGSGSSVTAAVGFGGGSGASRARRNVLFTRGLIWVTALISLSLLLGSIAQAWSNSRLLEQEAAARAQYEQTLARHDQLQKLVDYYKDPFVIESEARQSLGYVRPGEHRVVIVSPPSSQPPTRPRPAPPASSGGFWSQWWAILFGS</sequence>
<keyword evidence="1" id="KW-1133">Transmembrane helix</keyword>